<dbReference type="AlphaFoldDB" id="A0A4C1X3R2"/>
<evidence type="ECO:0000313" key="2">
    <source>
        <dbReference type="EMBL" id="GBP58351.1"/>
    </source>
</evidence>
<name>A0A4C1X3R2_EUMVA</name>
<organism evidence="2 3">
    <name type="scientific">Eumeta variegata</name>
    <name type="common">Bagworm moth</name>
    <name type="synonym">Eumeta japonica</name>
    <dbReference type="NCBI Taxonomy" id="151549"/>
    <lineage>
        <taxon>Eukaryota</taxon>
        <taxon>Metazoa</taxon>
        <taxon>Ecdysozoa</taxon>
        <taxon>Arthropoda</taxon>
        <taxon>Hexapoda</taxon>
        <taxon>Insecta</taxon>
        <taxon>Pterygota</taxon>
        <taxon>Neoptera</taxon>
        <taxon>Endopterygota</taxon>
        <taxon>Lepidoptera</taxon>
        <taxon>Glossata</taxon>
        <taxon>Ditrysia</taxon>
        <taxon>Tineoidea</taxon>
        <taxon>Psychidae</taxon>
        <taxon>Oiketicinae</taxon>
        <taxon>Eumeta</taxon>
    </lineage>
</organism>
<feature type="compositionally biased region" description="Basic and acidic residues" evidence="1">
    <location>
        <begin position="1"/>
        <end position="24"/>
    </location>
</feature>
<reference evidence="2 3" key="1">
    <citation type="journal article" date="2019" name="Commun. Biol.">
        <title>The bagworm genome reveals a unique fibroin gene that provides high tensile strength.</title>
        <authorList>
            <person name="Kono N."/>
            <person name="Nakamura H."/>
            <person name="Ohtoshi R."/>
            <person name="Tomita M."/>
            <person name="Numata K."/>
            <person name="Arakawa K."/>
        </authorList>
    </citation>
    <scope>NUCLEOTIDE SEQUENCE [LARGE SCALE GENOMIC DNA]</scope>
</reference>
<evidence type="ECO:0000256" key="1">
    <source>
        <dbReference type="SAM" id="MobiDB-lite"/>
    </source>
</evidence>
<gene>
    <name evidence="2" type="ORF">EVAR_40918_1</name>
</gene>
<dbReference type="Proteomes" id="UP000299102">
    <property type="component" value="Unassembled WGS sequence"/>
</dbReference>
<accession>A0A4C1X3R2</accession>
<comment type="caution">
    <text evidence="2">The sequence shown here is derived from an EMBL/GenBank/DDBJ whole genome shotgun (WGS) entry which is preliminary data.</text>
</comment>
<protein>
    <submittedName>
        <fullName evidence="2">Uncharacterized protein</fullName>
    </submittedName>
</protein>
<sequence length="100" mass="12124">MTTYEVRAEHKDSSEKSYDTPRKDRTLHRTRQRPPQHSSRAVSMPECDRSPRRPRANREEMQSPKVRRVEALPPFPKSRVLDWIFHERRHRIINDCRLHV</sequence>
<feature type="compositionally biased region" description="Basic residues" evidence="1">
    <location>
        <begin position="25"/>
        <end position="34"/>
    </location>
</feature>
<keyword evidence="3" id="KW-1185">Reference proteome</keyword>
<feature type="region of interest" description="Disordered" evidence="1">
    <location>
        <begin position="1"/>
        <end position="70"/>
    </location>
</feature>
<feature type="compositionally biased region" description="Basic and acidic residues" evidence="1">
    <location>
        <begin position="46"/>
        <end position="70"/>
    </location>
</feature>
<dbReference type="EMBL" id="BGZK01000733">
    <property type="protein sequence ID" value="GBP58351.1"/>
    <property type="molecule type" value="Genomic_DNA"/>
</dbReference>
<evidence type="ECO:0000313" key="3">
    <source>
        <dbReference type="Proteomes" id="UP000299102"/>
    </source>
</evidence>
<proteinExistence type="predicted"/>